<name>A0AAD7GHZ9_MYCRO</name>
<evidence type="ECO:0000313" key="12">
    <source>
        <dbReference type="Proteomes" id="UP001221757"/>
    </source>
</evidence>
<dbReference type="SUPFAM" id="SSF53098">
    <property type="entry name" value="Ribonuclease H-like"/>
    <property type="match status" value="1"/>
</dbReference>
<keyword evidence="4" id="KW-0378">Hydrolase</keyword>
<reference evidence="11" key="1">
    <citation type="submission" date="2023-03" db="EMBL/GenBank/DDBJ databases">
        <title>Massive genome expansion in bonnet fungi (Mycena s.s.) driven by repeated elements and novel gene families across ecological guilds.</title>
        <authorList>
            <consortium name="Lawrence Berkeley National Laboratory"/>
            <person name="Harder C.B."/>
            <person name="Miyauchi S."/>
            <person name="Viragh M."/>
            <person name="Kuo A."/>
            <person name="Thoen E."/>
            <person name="Andreopoulos B."/>
            <person name="Lu D."/>
            <person name="Skrede I."/>
            <person name="Drula E."/>
            <person name="Henrissat B."/>
            <person name="Morin E."/>
            <person name="Kohler A."/>
            <person name="Barry K."/>
            <person name="LaButti K."/>
            <person name="Morin E."/>
            <person name="Salamov A."/>
            <person name="Lipzen A."/>
            <person name="Mereny Z."/>
            <person name="Hegedus B."/>
            <person name="Baldrian P."/>
            <person name="Stursova M."/>
            <person name="Weitz H."/>
            <person name="Taylor A."/>
            <person name="Grigoriev I.V."/>
            <person name="Nagy L.G."/>
            <person name="Martin F."/>
            <person name="Kauserud H."/>
        </authorList>
    </citation>
    <scope>NUCLEOTIDE SEQUENCE</scope>
    <source>
        <strain evidence="11">CBHHK067</strain>
    </source>
</reference>
<dbReference type="EMBL" id="JARKIE010000036">
    <property type="protein sequence ID" value="KAJ7695922.1"/>
    <property type="molecule type" value="Genomic_DNA"/>
</dbReference>
<dbReference type="Gene3D" id="3.30.420.10">
    <property type="entry name" value="Ribonuclease H-like superfamily/Ribonuclease H"/>
    <property type="match status" value="1"/>
</dbReference>
<comment type="subcellular location">
    <subcellularLocation>
        <location evidence="1">Nucleus</location>
    </subcellularLocation>
</comment>
<dbReference type="PANTHER" id="PTHR13620">
    <property type="entry name" value="3-5 EXONUCLEASE"/>
    <property type="match status" value="1"/>
</dbReference>
<comment type="caution">
    <text evidence="11">The sequence shown here is derived from an EMBL/GenBank/DDBJ whole genome shotgun (WGS) entry which is preliminary data.</text>
</comment>
<gene>
    <name evidence="11" type="ORF">B0H17DRAFT_1198254</name>
</gene>
<dbReference type="GO" id="GO:0005634">
    <property type="term" value="C:nucleus"/>
    <property type="evidence" value="ECO:0007669"/>
    <property type="project" value="UniProtKB-SubCell"/>
</dbReference>
<dbReference type="Pfam" id="PF01612">
    <property type="entry name" value="DNA_pol_A_exo1"/>
    <property type="match status" value="1"/>
</dbReference>
<dbReference type="GO" id="GO:0006139">
    <property type="term" value="P:nucleobase-containing compound metabolic process"/>
    <property type="evidence" value="ECO:0007669"/>
    <property type="project" value="InterPro"/>
</dbReference>
<keyword evidence="5" id="KW-0269">Exonuclease</keyword>
<keyword evidence="2" id="KW-0540">Nuclease</keyword>
<keyword evidence="12" id="KW-1185">Reference proteome</keyword>
<evidence type="ECO:0000256" key="4">
    <source>
        <dbReference type="ARBA" id="ARBA00022801"/>
    </source>
</evidence>
<dbReference type="Proteomes" id="UP001221757">
    <property type="component" value="Unassembled WGS sequence"/>
</dbReference>
<evidence type="ECO:0000256" key="9">
    <source>
        <dbReference type="ARBA" id="ARBA00042761"/>
    </source>
</evidence>
<dbReference type="GO" id="GO:0008408">
    <property type="term" value="F:3'-5' exonuclease activity"/>
    <property type="evidence" value="ECO:0007669"/>
    <property type="project" value="InterPro"/>
</dbReference>
<dbReference type="AlphaFoldDB" id="A0AAD7GHZ9"/>
<keyword evidence="6" id="KW-0460">Magnesium</keyword>
<dbReference type="InterPro" id="IPR002562">
    <property type="entry name" value="3'-5'_exonuclease_dom"/>
</dbReference>
<protein>
    <recommendedName>
        <fullName evidence="8">3'-5' exonuclease</fullName>
    </recommendedName>
    <alternativeName>
        <fullName evidence="9">Werner Syndrome-like exonuclease</fullName>
    </alternativeName>
</protein>
<feature type="domain" description="3'-5' exonuclease" evidence="10">
    <location>
        <begin position="76"/>
        <end position="215"/>
    </location>
</feature>
<sequence>MSDLRYPPTAIMVSVLPAYAQKGIFCYIANKYEADNALRSVKYGEIRFDTEYTDLTPEQLKVKLLAGDSRLVWDAMKISVVQIAVPRCVYIIDLKAMRAVPEELARIVRSEDINKAGVGLANDAKVIWDSLGMEARRFVEVGMMAKFANPEWYSKEGQNPLSLEQCVHNYLEQILDKTKQKAFRWGKSLTKEQIIYAGLDAQASLEVYRVISRNLRQKQRQLGRAIPEDWYTFNYRVGEPTRLEATVRGEYLHWSP</sequence>
<keyword evidence="7" id="KW-0539">Nucleus</keyword>
<evidence type="ECO:0000259" key="10">
    <source>
        <dbReference type="Pfam" id="PF01612"/>
    </source>
</evidence>
<evidence type="ECO:0000256" key="1">
    <source>
        <dbReference type="ARBA" id="ARBA00004123"/>
    </source>
</evidence>
<evidence type="ECO:0000256" key="7">
    <source>
        <dbReference type="ARBA" id="ARBA00023242"/>
    </source>
</evidence>
<dbReference type="InterPro" id="IPR012337">
    <property type="entry name" value="RNaseH-like_sf"/>
</dbReference>
<evidence type="ECO:0000256" key="5">
    <source>
        <dbReference type="ARBA" id="ARBA00022839"/>
    </source>
</evidence>
<proteinExistence type="predicted"/>
<evidence type="ECO:0000256" key="3">
    <source>
        <dbReference type="ARBA" id="ARBA00022723"/>
    </source>
</evidence>
<dbReference type="GO" id="GO:0046872">
    <property type="term" value="F:metal ion binding"/>
    <property type="evidence" value="ECO:0007669"/>
    <property type="project" value="UniProtKB-KW"/>
</dbReference>
<evidence type="ECO:0000256" key="2">
    <source>
        <dbReference type="ARBA" id="ARBA00022722"/>
    </source>
</evidence>
<evidence type="ECO:0000256" key="6">
    <source>
        <dbReference type="ARBA" id="ARBA00022842"/>
    </source>
</evidence>
<dbReference type="GO" id="GO:0003676">
    <property type="term" value="F:nucleic acid binding"/>
    <property type="evidence" value="ECO:0007669"/>
    <property type="project" value="InterPro"/>
</dbReference>
<evidence type="ECO:0000256" key="8">
    <source>
        <dbReference type="ARBA" id="ARBA00040531"/>
    </source>
</evidence>
<organism evidence="11 12">
    <name type="scientific">Mycena rosella</name>
    <name type="common">Pink bonnet</name>
    <name type="synonym">Agaricus rosellus</name>
    <dbReference type="NCBI Taxonomy" id="1033263"/>
    <lineage>
        <taxon>Eukaryota</taxon>
        <taxon>Fungi</taxon>
        <taxon>Dikarya</taxon>
        <taxon>Basidiomycota</taxon>
        <taxon>Agaricomycotina</taxon>
        <taxon>Agaricomycetes</taxon>
        <taxon>Agaricomycetidae</taxon>
        <taxon>Agaricales</taxon>
        <taxon>Marasmiineae</taxon>
        <taxon>Mycenaceae</taxon>
        <taxon>Mycena</taxon>
    </lineage>
</organism>
<dbReference type="InterPro" id="IPR051132">
    <property type="entry name" value="3-5_Exonuclease_domain"/>
</dbReference>
<keyword evidence="3" id="KW-0479">Metal-binding</keyword>
<evidence type="ECO:0000313" key="11">
    <source>
        <dbReference type="EMBL" id="KAJ7695922.1"/>
    </source>
</evidence>
<accession>A0AAD7GHZ9</accession>
<dbReference type="InterPro" id="IPR036397">
    <property type="entry name" value="RNaseH_sf"/>
</dbReference>
<dbReference type="PANTHER" id="PTHR13620:SF109">
    <property type="entry name" value="3'-5' EXONUCLEASE"/>
    <property type="match status" value="1"/>
</dbReference>